<name>A0A1J5PDQ6_9ZZZZ</name>
<organism evidence="1">
    <name type="scientific">mine drainage metagenome</name>
    <dbReference type="NCBI Taxonomy" id="410659"/>
    <lineage>
        <taxon>unclassified sequences</taxon>
        <taxon>metagenomes</taxon>
        <taxon>ecological metagenomes</taxon>
    </lineage>
</organism>
<reference evidence="1" key="1">
    <citation type="submission" date="2016-10" db="EMBL/GenBank/DDBJ databases">
        <title>Sequence of Gallionella enrichment culture.</title>
        <authorList>
            <person name="Poehlein A."/>
            <person name="Muehling M."/>
            <person name="Daniel R."/>
        </authorList>
    </citation>
    <scope>NUCLEOTIDE SEQUENCE</scope>
</reference>
<proteinExistence type="predicted"/>
<evidence type="ECO:0000313" key="1">
    <source>
        <dbReference type="EMBL" id="OIQ69769.1"/>
    </source>
</evidence>
<dbReference type="AlphaFoldDB" id="A0A1J5PDQ6"/>
<gene>
    <name evidence="1" type="ORF">GALL_486260</name>
</gene>
<dbReference type="EMBL" id="MLJW01004545">
    <property type="protein sequence ID" value="OIQ69769.1"/>
    <property type="molecule type" value="Genomic_DNA"/>
</dbReference>
<accession>A0A1J5PDQ6</accession>
<protein>
    <submittedName>
        <fullName evidence="1">Uncharacterized protein</fullName>
    </submittedName>
</protein>
<comment type="caution">
    <text evidence="1">The sequence shown here is derived from an EMBL/GenBank/DDBJ whole genome shotgun (WGS) entry which is preliminary data.</text>
</comment>
<sequence>MFAAGRELVKIHHVDEAYFQLREMLAQQHGGGQRLLGGHVARAGHDDIRLDACIVARPVPGADAFGAVQHGGIHVQELQMLLLVADDDVDIVGALETMVGDRQQAVHIGRKVDTRDIGAFVDDQVEEARILMREAIVVLPPHGRGDEQIERRHRCAPGHRLGHGQPFGMLVEHGVDDVDESLVGGEEAVPAGKQVAFQPAFQRVLGQHFHHASIGRQLATVGIFRQGVRQPGLLADFIDVVQLVGAVLVGPEHAEVVHVEPHDVAQEAAQRAGIFGQRGARTDHGNCVVTAVRHA</sequence>